<evidence type="ECO:0008006" key="4">
    <source>
        <dbReference type="Google" id="ProtNLM"/>
    </source>
</evidence>
<dbReference type="EMBL" id="JAGQHR010000468">
    <property type="protein sequence ID" value="MCA9728763.1"/>
    <property type="molecule type" value="Genomic_DNA"/>
</dbReference>
<evidence type="ECO:0000313" key="2">
    <source>
        <dbReference type="EMBL" id="MCA9728763.1"/>
    </source>
</evidence>
<name>A0A956M0W6_UNCEI</name>
<dbReference type="Gene3D" id="2.60.120.380">
    <property type="match status" value="1"/>
</dbReference>
<keyword evidence="1" id="KW-0732">Signal</keyword>
<organism evidence="2 3">
    <name type="scientific">Eiseniibacteriota bacterium</name>
    <dbReference type="NCBI Taxonomy" id="2212470"/>
    <lineage>
        <taxon>Bacteria</taxon>
        <taxon>Candidatus Eiseniibacteriota</taxon>
    </lineage>
</organism>
<proteinExistence type="predicted"/>
<sequence>MRISLAHRIGALMLLLLTAGPSLAGGPITSADVVSGTLTAPDYSESWTFSGTTGDRVVIAAVTTSGAVNTLVRLKNPGGTDVFASATDRNEALLNATGTWTIVVEDAGLNDAGTYNLSFLNVTSGPLSNVSDPDGGSIG</sequence>
<reference evidence="2" key="1">
    <citation type="submission" date="2020-04" db="EMBL/GenBank/DDBJ databases">
        <authorList>
            <person name="Zhang T."/>
        </authorList>
    </citation>
    <scope>NUCLEOTIDE SEQUENCE</scope>
    <source>
        <strain evidence="2">HKST-UBA01</strain>
    </source>
</reference>
<reference evidence="2" key="2">
    <citation type="journal article" date="2021" name="Microbiome">
        <title>Successional dynamics and alternative stable states in a saline activated sludge microbial community over 9 years.</title>
        <authorList>
            <person name="Wang Y."/>
            <person name="Ye J."/>
            <person name="Ju F."/>
            <person name="Liu L."/>
            <person name="Boyd J.A."/>
            <person name="Deng Y."/>
            <person name="Parks D.H."/>
            <person name="Jiang X."/>
            <person name="Yin X."/>
            <person name="Woodcroft B.J."/>
            <person name="Tyson G.W."/>
            <person name="Hugenholtz P."/>
            <person name="Polz M.F."/>
            <person name="Zhang T."/>
        </authorList>
    </citation>
    <scope>NUCLEOTIDE SEQUENCE</scope>
    <source>
        <strain evidence="2">HKST-UBA01</strain>
    </source>
</reference>
<feature type="chain" id="PRO_5036727886" description="Peptidase C-terminal archaeal/bacterial domain-containing protein" evidence="1">
    <location>
        <begin position="25"/>
        <end position="139"/>
    </location>
</feature>
<dbReference type="AlphaFoldDB" id="A0A956M0W6"/>
<feature type="signal peptide" evidence="1">
    <location>
        <begin position="1"/>
        <end position="24"/>
    </location>
</feature>
<evidence type="ECO:0000256" key="1">
    <source>
        <dbReference type="SAM" id="SignalP"/>
    </source>
</evidence>
<evidence type="ECO:0000313" key="3">
    <source>
        <dbReference type="Proteomes" id="UP000697710"/>
    </source>
</evidence>
<protein>
    <recommendedName>
        <fullName evidence="4">Peptidase C-terminal archaeal/bacterial domain-containing protein</fullName>
    </recommendedName>
</protein>
<gene>
    <name evidence="2" type="ORF">KC729_13820</name>
</gene>
<feature type="non-terminal residue" evidence="2">
    <location>
        <position position="139"/>
    </location>
</feature>
<dbReference type="Proteomes" id="UP000697710">
    <property type="component" value="Unassembled WGS sequence"/>
</dbReference>
<comment type="caution">
    <text evidence="2">The sequence shown here is derived from an EMBL/GenBank/DDBJ whole genome shotgun (WGS) entry which is preliminary data.</text>
</comment>
<accession>A0A956M0W6</accession>